<reference evidence="2 3" key="1">
    <citation type="submission" date="2020-11" db="EMBL/GenBank/DDBJ databases">
        <authorList>
            <person name="Wallbank WR R."/>
            <person name="Pardo Diaz C."/>
            <person name="Kozak K."/>
            <person name="Martin S."/>
            <person name="Jiggins C."/>
            <person name="Moest M."/>
            <person name="Warren A I."/>
            <person name="Generalovic N T."/>
            <person name="Byers J.R.P. K."/>
            <person name="Montejo-Kovacevich G."/>
            <person name="Yen C E."/>
        </authorList>
    </citation>
    <scope>NUCLEOTIDE SEQUENCE [LARGE SCALE GENOMIC DNA]</scope>
</reference>
<accession>A0A7R8V2P4</accession>
<dbReference type="SUPFAM" id="SSF54060">
    <property type="entry name" value="His-Me finger endonucleases"/>
    <property type="match status" value="1"/>
</dbReference>
<protein>
    <submittedName>
        <fullName evidence="2">Uncharacterized protein</fullName>
    </submittedName>
</protein>
<proteinExistence type="predicted"/>
<evidence type="ECO:0000313" key="2">
    <source>
        <dbReference type="EMBL" id="CAD7091057.1"/>
    </source>
</evidence>
<feature type="chain" id="PRO_5031253391" evidence="1">
    <location>
        <begin position="17"/>
        <end position="392"/>
    </location>
</feature>
<dbReference type="EMBL" id="LR899013">
    <property type="protein sequence ID" value="CAD7091057.1"/>
    <property type="molecule type" value="Genomic_DNA"/>
</dbReference>
<dbReference type="InParanoid" id="A0A7R8V2P4"/>
<dbReference type="InterPro" id="IPR044925">
    <property type="entry name" value="His-Me_finger_sf"/>
</dbReference>
<dbReference type="OMA" id="HNVANIT"/>
<sequence>MFRVIVLLLCGTGAIASKCTLRYQLSSPPILTQKFGSHNIILNARDGQLSWDDRATVNAYCPGGLRNLRQHPNYGYYNPSSSQQVTFSCSSSQVMFDRPDTGVITSFQNDGQLSCPTTSKFYETLVPACEYQGLAYGFLLGKQAVVLAEVCYNLDLLEPMFLHYVAGARSTILESQTAHNVANITTSSVEVFIDNSLRESENRTLLEAVRKSLPQYLGVVQYQIEEFIPLREASGVFGLYVDDFRSVNMIPWWRSLKFGNWKLLEEAIDMVSRNETYDVFAGTSDIVIYPSNDKCMSTDLLTFKVDSYIRNVPKYIWNYVKKREEADDGIVIIGINSPFSDSSKGGDVLCDDICDNIPWLSSLKRSRKMAALGYIFCCKPADVKNKLDHFLI</sequence>
<evidence type="ECO:0000256" key="1">
    <source>
        <dbReference type="SAM" id="SignalP"/>
    </source>
</evidence>
<keyword evidence="3" id="KW-1185">Reference proteome</keyword>
<gene>
    <name evidence="2" type="ORF">HERILL_LOCUS13503</name>
</gene>
<keyword evidence="1" id="KW-0732">Signal</keyword>
<dbReference type="AlphaFoldDB" id="A0A7R8V2P4"/>
<evidence type="ECO:0000313" key="3">
    <source>
        <dbReference type="Proteomes" id="UP000594454"/>
    </source>
</evidence>
<dbReference type="OrthoDB" id="7986954at2759"/>
<name>A0A7R8V2P4_HERIL</name>
<dbReference type="Proteomes" id="UP000594454">
    <property type="component" value="Chromosome 5"/>
</dbReference>
<organism evidence="2 3">
    <name type="scientific">Hermetia illucens</name>
    <name type="common">Black soldier fly</name>
    <dbReference type="NCBI Taxonomy" id="343691"/>
    <lineage>
        <taxon>Eukaryota</taxon>
        <taxon>Metazoa</taxon>
        <taxon>Ecdysozoa</taxon>
        <taxon>Arthropoda</taxon>
        <taxon>Hexapoda</taxon>
        <taxon>Insecta</taxon>
        <taxon>Pterygota</taxon>
        <taxon>Neoptera</taxon>
        <taxon>Endopterygota</taxon>
        <taxon>Diptera</taxon>
        <taxon>Brachycera</taxon>
        <taxon>Stratiomyomorpha</taxon>
        <taxon>Stratiomyidae</taxon>
        <taxon>Hermetiinae</taxon>
        <taxon>Hermetia</taxon>
    </lineage>
</organism>
<feature type="signal peptide" evidence="1">
    <location>
        <begin position="1"/>
        <end position="16"/>
    </location>
</feature>